<protein>
    <recommendedName>
        <fullName evidence="1">DUF985 domain-containing protein</fullName>
    </recommendedName>
</protein>
<dbReference type="STRING" id="1830138.SAMN05443507_108106"/>
<dbReference type="InterPro" id="IPR011051">
    <property type="entry name" value="RmlC_Cupin_sf"/>
</dbReference>
<feature type="domain" description="DUF985" evidence="1">
    <location>
        <begin position="16"/>
        <end position="156"/>
    </location>
</feature>
<dbReference type="InterPro" id="IPR039935">
    <property type="entry name" value="YML079W-like"/>
</dbReference>
<name>A0A1M6PQM2_9BACL</name>
<keyword evidence="3" id="KW-1185">Reference proteome</keyword>
<dbReference type="RefSeq" id="WP_072873698.1">
    <property type="nucleotide sequence ID" value="NZ_FRAF01000008.1"/>
</dbReference>
<dbReference type="Pfam" id="PF06172">
    <property type="entry name" value="Cupin_5"/>
    <property type="match status" value="1"/>
</dbReference>
<accession>A0A1M6PQM2</accession>
<dbReference type="PANTHER" id="PTHR33387:SF3">
    <property type="entry name" value="DUF985 DOMAIN-CONTAINING PROTEIN"/>
    <property type="match status" value="1"/>
</dbReference>
<dbReference type="SUPFAM" id="SSF51182">
    <property type="entry name" value="RmlC-like cupins"/>
    <property type="match status" value="1"/>
</dbReference>
<reference evidence="3" key="1">
    <citation type="submission" date="2016-11" db="EMBL/GenBank/DDBJ databases">
        <authorList>
            <person name="Varghese N."/>
            <person name="Submissions S."/>
        </authorList>
    </citation>
    <scope>NUCLEOTIDE SEQUENCE [LARGE SCALE GENOMIC DNA]</scope>
    <source>
        <strain evidence="3">USBA-503</strain>
    </source>
</reference>
<dbReference type="OrthoDB" id="9798288at2"/>
<dbReference type="AlphaFoldDB" id="A0A1M6PQM2"/>
<evidence type="ECO:0000313" key="2">
    <source>
        <dbReference type="EMBL" id="SHK10227.1"/>
    </source>
</evidence>
<dbReference type="InterPro" id="IPR014710">
    <property type="entry name" value="RmlC-like_jellyroll"/>
</dbReference>
<dbReference type="EMBL" id="FRAF01000008">
    <property type="protein sequence ID" value="SHK10227.1"/>
    <property type="molecule type" value="Genomic_DNA"/>
</dbReference>
<evidence type="ECO:0000313" key="3">
    <source>
        <dbReference type="Proteomes" id="UP000184016"/>
    </source>
</evidence>
<dbReference type="PANTHER" id="PTHR33387">
    <property type="entry name" value="RMLC-LIKE JELLY ROLL FOLD PROTEIN"/>
    <property type="match status" value="1"/>
</dbReference>
<proteinExistence type="predicted"/>
<dbReference type="Gene3D" id="2.60.120.10">
    <property type="entry name" value="Jelly Rolls"/>
    <property type="match status" value="1"/>
</dbReference>
<dbReference type="InterPro" id="IPR009327">
    <property type="entry name" value="Cupin_DUF985"/>
</dbReference>
<evidence type="ECO:0000259" key="1">
    <source>
        <dbReference type="Pfam" id="PF06172"/>
    </source>
</evidence>
<organism evidence="2 3">
    <name type="scientific">Alicyclobacillus tolerans</name>
    <dbReference type="NCBI Taxonomy" id="90970"/>
    <lineage>
        <taxon>Bacteria</taxon>
        <taxon>Bacillati</taxon>
        <taxon>Bacillota</taxon>
        <taxon>Bacilli</taxon>
        <taxon>Bacillales</taxon>
        <taxon>Alicyclobacillaceae</taxon>
        <taxon>Alicyclobacillus</taxon>
    </lineage>
</organism>
<dbReference type="CDD" id="cd06121">
    <property type="entry name" value="cupin_YML079wp"/>
    <property type="match status" value="1"/>
</dbReference>
<dbReference type="Proteomes" id="UP000184016">
    <property type="component" value="Unassembled WGS sequence"/>
</dbReference>
<sequence>MKSSDANRISSEAKVYIDGLGMVPHPEGGFYKEIYQPELWIEAGHWSIPVQGRRRSATSIYFLLPSGDVSRFHRLNADEMWYFHAGSPVCIVTIDSDGKRIDHHLGLDIQAGQFPQILVPRGTIFGAYVMDENPNAFALVGCMVTPGFDFQDFQLLGHIELLKNFPYHRDIIEKLGG</sequence>
<gene>
    <name evidence="2" type="ORF">SAMN05443507_108106</name>
</gene>